<dbReference type="GO" id="GO:0030388">
    <property type="term" value="P:fructose 1,6-bisphosphate metabolic process"/>
    <property type="evidence" value="ECO:0007669"/>
    <property type="project" value="TreeGrafter"/>
</dbReference>
<evidence type="ECO:0000256" key="7">
    <source>
        <dbReference type="PIRNR" id="PIRNR004532"/>
    </source>
</evidence>
<feature type="binding site" evidence="8">
    <location>
        <position position="57"/>
    </location>
    <ligand>
        <name>Mn(2+)</name>
        <dbReference type="ChEBI" id="CHEBI:29035"/>
        <label>1</label>
    </ligand>
</feature>
<dbReference type="GO" id="GO:0042132">
    <property type="term" value="F:fructose 1,6-bisphosphate 1-phosphatase activity"/>
    <property type="evidence" value="ECO:0007669"/>
    <property type="project" value="UniProtKB-EC"/>
</dbReference>
<proteinExistence type="inferred from homology"/>
<evidence type="ECO:0000256" key="4">
    <source>
        <dbReference type="ARBA" id="ARBA00022801"/>
    </source>
</evidence>
<keyword evidence="11" id="KW-1185">Reference proteome</keyword>
<keyword evidence="6 7" id="KW-0119">Carbohydrate metabolism</keyword>
<dbReference type="Gene3D" id="3.40.190.90">
    <property type="match status" value="1"/>
</dbReference>
<reference evidence="11" key="1">
    <citation type="submission" date="2015-09" db="EMBL/GenBank/DDBJ databases">
        <authorList>
            <person name="Shao Z."/>
            <person name="Wang L."/>
        </authorList>
    </citation>
    <scope>NUCLEOTIDE SEQUENCE [LARGE SCALE GENOMIC DNA]</scope>
    <source>
        <strain evidence="11">F13-1</strain>
    </source>
</reference>
<feature type="binding site" evidence="9">
    <location>
        <position position="209"/>
    </location>
    <ligand>
        <name>substrate</name>
    </ligand>
</feature>
<sequence>MDQDLLYRLSAVTEAAALAGYAWLGRGDKNAADQAAVVAMRDLLNQSPIDGRIVIGEGEIDEAPMLYIGEQLGRGGVAVDIAVDPIEGTRMTAMGQANALVVLAAGARGSFLSAPDMYMEKLVVGQGARGSIDLQRSLADNARAVAQALGKPLSELTVATLAKPRHEAVIAELHRLGARVFAFPDGDVAASVLACLPDTGIDMMYCIGGAPEGVISAAVARSLGGDMQGRLLLRSEAKGASPANDAASEQEARRCREMGVVAGAALTLEEMVRSDDIAFLATGITGGELLEGVRRYDDGRLTTETLVICGQTKAVRRIRAQH</sequence>
<dbReference type="Gene3D" id="3.30.540.10">
    <property type="entry name" value="Fructose-1,6-Bisphosphatase, subunit A, domain 1"/>
    <property type="match status" value="1"/>
</dbReference>
<dbReference type="NCBIfam" id="TIGR00330">
    <property type="entry name" value="glpX"/>
    <property type="match status" value="1"/>
</dbReference>
<feature type="binding site" evidence="9">
    <location>
        <begin position="163"/>
        <end position="165"/>
    </location>
    <ligand>
        <name>substrate</name>
    </ligand>
</feature>
<feature type="binding site" evidence="8">
    <location>
        <position position="212"/>
    </location>
    <ligand>
        <name>Mn(2+)</name>
        <dbReference type="ChEBI" id="CHEBI:29035"/>
        <label>2</label>
    </ligand>
</feature>
<dbReference type="RefSeq" id="WP_096779045.1">
    <property type="nucleotide sequence ID" value="NZ_CP012621.1"/>
</dbReference>
<dbReference type="GO" id="GO:0005829">
    <property type="term" value="C:cytosol"/>
    <property type="evidence" value="ECO:0007669"/>
    <property type="project" value="TreeGrafter"/>
</dbReference>
<dbReference type="PANTHER" id="PTHR30447">
    <property type="entry name" value="FRUCTOSE-1,6-BISPHOSPHATASE CLASS 2"/>
    <property type="match status" value="1"/>
</dbReference>
<dbReference type="PIRSF" id="PIRSF004532">
    <property type="entry name" value="GlpX"/>
    <property type="match status" value="1"/>
</dbReference>
<evidence type="ECO:0000256" key="2">
    <source>
        <dbReference type="ARBA" id="ARBA00008989"/>
    </source>
</evidence>
<dbReference type="SUPFAM" id="SSF56655">
    <property type="entry name" value="Carbohydrate phosphatase"/>
    <property type="match status" value="1"/>
</dbReference>
<dbReference type="Proteomes" id="UP000217763">
    <property type="component" value="Chromosome"/>
</dbReference>
<comment type="catalytic activity">
    <reaction evidence="1">
        <text>beta-D-fructose 1,6-bisphosphate + H2O = beta-D-fructose 6-phosphate + phosphate</text>
        <dbReference type="Rhea" id="RHEA:11064"/>
        <dbReference type="ChEBI" id="CHEBI:15377"/>
        <dbReference type="ChEBI" id="CHEBI:32966"/>
        <dbReference type="ChEBI" id="CHEBI:43474"/>
        <dbReference type="ChEBI" id="CHEBI:57634"/>
        <dbReference type="EC" id="3.1.3.11"/>
    </reaction>
</comment>
<evidence type="ECO:0000256" key="5">
    <source>
        <dbReference type="ARBA" id="ARBA00023211"/>
    </source>
</evidence>
<dbReference type="AlphaFoldDB" id="A0A291HNV9"/>
<dbReference type="GO" id="GO:0006071">
    <property type="term" value="P:glycerol metabolic process"/>
    <property type="evidence" value="ECO:0007669"/>
    <property type="project" value="InterPro"/>
</dbReference>
<protein>
    <recommendedName>
        <fullName evidence="7">Fructose-1,6-bisphosphatase</fullName>
    </recommendedName>
</protein>
<evidence type="ECO:0000313" key="10">
    <source>
        <dbReference type="EMBL" id="ATG73799.1"/>
    </source>
</evidence>
<accession>A0A291HNV9</accession>
<feature type="binding site" evidence="9">
    <location>
        <begin position="87"/>
        <end position="89"/>
    </location>
    <ligand>
        <name>substrate</name>
    </ligand>
</feature>
<dbReference type="InterPro" id="IPR004464">
    <property type="entry name" value="FBPase_class-2/SBPase"/>
</dbReference>
<dbReference type="KEGG" id="zdf:AN401_07945"/>
<organism evidence="10 11">
    <name type="scientific">Zobellella denitrificans</name>
    <dbReference type="NCBI Taxonomy" id="347534"/>
    <lineage>
        <taxon>Bacteria</taxon>
        <taxon>Pseudomonadati</taxon>
        <taxon>Pseudomonadota</taxon>
        <taxon>Gammaproteobacteria</taxon>
        <taxon>Aeromonadales</taxon>
        <taxon>Aeromonadaceae</taxon>
        <taxon>Zobellella</taxon>
    </lineage>
</organism>
<dbReference type="Pfam" id="PF03320">
    <property type="entry name" value="FBPase_glpX"/>
    <property type="match status" value="1"/>
</dbReference>
<comment type="cofactor">
    <cofactor evidence="8">
        <name>Mn(2+)</name>
        <dbReference type="ChEBI" id="CHEBI:29035"/>
    </cofactor>
</comment>
<feature type="binding site" evidence="9">
    <location>
        <begin position="185"/>
        <end position="187"/>
    </location>
    <ligand>
        <name>substrate</name>
    </ligand>
</feature>
<dbReference type="CDD" id="cd01516">
    <property type="entry name" value="FBPase_glpX"/>
    <property type="match status" value="1"/>
</dbReference>
<gene>
    <name evidence="10" type="ORF">AN401_07945</name>
</gene>
<comment type="similarity">
    <text evidence="2 7">Belongs to the FBPase class 2 family.</text>
</comment>
<dbReference type="GO" id="GO:0030145">
    <property type="term" value="F:manganese ion binding"/>
    <property type="evidence" value="ECO:0007669"/>
    <property type="project" value="UniProtKB-ARBA"/>
</dbReference>
<evidence type="ECO:0000256" key="9">
    <source>
        <dbReference type="PIRSR" id="PIRSR004532-2"/>
    </source>
</evidence>
<dbReference type="EMBL" id="CP012621">
    <property type="protein sequence ID" value="ATG73799.1"/>
    <property type="molecule type" value="Genomic_DNA"/>
</dbReference>
<evidence type="ECO:0000256" key="1">
    <source>
        <dbReference type="ARBA" id="ARBA00001273"/>
    </source>
</evidence>
<dbReference type="FunFam" id="3.40.190.90:FF:000001">
    <property type="entry name" value="Fructose-1,6-bisphosphatase"/>
    <property type="match status" value="1"/>
</dbReference>
<evidence type="ECO:0000256" key="8">
    <source>
        <dbReference type="PIRSR" id="PIRSR004532-1"/>
    </source>
</evidence>
<feature type="binding site" evidence="9">
    <location>
        <position position="118"/>
    </location>
    <ligand>
        <name>substrate</name>
    </ligand>
</feature>
<keyword evidence="4" id="KW-0378">Hydrolase</keyword>
<dbReference type="GO" id="GO:0006094">
    <property type="term" value="P:gluconeogenesis"/>
    <property type="evidence" value="ECO:0007669"/>
    <property type="project" value="InterPro"/>
</dbReference>
<dbReference type="PANTHER" id="PTHR30447:SF0">
    <property type="entry name" value="FRUCTOSE-1,6-BISPHOSPHATASE 1 CLASS 2-RELATED"/>
    <property type="match status" value="1"/>
</dbReference>
<keyword evidence="3 8" id="KW-0479">Metal-binding</keyword>
<keyword evidence="5 8" id="KW-0464">Manganese</keyword>
<feature type="binding site" evidence="8">
    <location>
        <position position="33"/>
    </location>
    <ligand>
        <name>Mn(2+)</name>
        <dbReference type="ChEBI" id="CHEBI:29035"/>
        <label>1</label>
    </ligand>
</feature>
<feature type="binding site" evidence="8">
    <location>
        <position position="84"/>
    </location>
    <ligand>
        <name>Mn(2+)</name>
        <dbReference type="ChEBI" id="CHEBI:29035"/>
        <label>2</label>
    </ligand>
</feature>
<evidence type="ECO:0000256" key="6">
    <source>
        <dbReference type="ARBA" id="ARBA00023277"/>
    </source>
</evidence>
<evidence type="ECO:0000256" key="3">
    <source>
        <dbReference type="ARBA" id="ARBA00022723"/>
    </source>
</evidence>
<feature type="binding site" evidence="8">
    <location>
        <position position="87"/>
    </location>
    <ligand>
        <name>Mn(2+)</name>
        <dbReference type="ChEBI" id="CHEBI:29035"/>
        <label>2</label>
    </ligand>
</feature>
<name>A0A291HNV9_9GAMM</name>
<evidence type="ECO:0000313" key="11">
    <source>
        <dbReference type="Proteomes" id="UP000217763"/>
    </source>
</evidence>